<dbReference type="Proteomes" id="UP001162992">
    <property type="component" value="Chromosome 22"/>
</dbReference>
<keyword evidence="2" id="KW-1185">Reference proteome</keyword>
<proteinExistence type="predicted"/>
<name>A0ACC2ADE9_DIPCM</name>
<protein>
    <submittedName>
        <fullName evidence="1">Uncharacterized protein</fullName>
    </submittedName>
</protein>
<gene>
    <name evidence="1" type="ORF">O6H91_22G019700</name>
</gene>
<sequence>MSTFGLAAPRLQPRPLLFSAQDVAYYACTAEVSCLLSLCSSRLAASAMLRGSSDRLIASPHSDGMPSKLCVRRRHISVESGGLLECKRVSSCRRLRGLISVAATATTEDTGASPQTAEPSQVSLRISEFASDGNGQGLSNQSSFSLDSSATAAAAAAGSYSKVQVAAAAQSLYMPTLIWFAKTEEEERQVIDRIINASILGAAGVYAFTKVFTVDQDYWHGWTIFEILKYAPIHNWAAYEEALKNHPVLAKMMISGIVYSVGDWMAQCYEGKPMLDFSRVRMLRSGLVGFCLHGSLSHFYYHFCEAIFPFKDWWVVPLKVAFDQTIWSAFWNSVYYITLGLLRLESPITILSELRATFFPLLTAGWKLWPFAHLVTYGVIPVEQRLLWVDCVELVWVTILSMYSNKNAEARSLEAVAEDATHLLLDKDTNGISENQD</sequence>
<evidence type="ECO:0000313" key="1">
    <source>
        <dbReference type="EMBL" id="KAJ7515598.1"/>
    </source>
</evidence>
<reference evidence="2" key="1">
    <citation type="journal article" date="2024" name="Proc. Natl. Acad. Sci. U.S.A.">
        <title>Extraordinary preservation of gene collinearity over three hundred million years revealed in homosporous lycophytes.</title>
        <authorList>
            <person name="Li C."/>
            <person name="Wickell D."/>
            <person name="Kuo L.Y."/>
            <person name="Chen X."/>
            <person name="Nie B."/>
            <person name="Liao X."/>
            <person name="Peng D."/>
            <person name="Ji J."/>
            <person name="Jenkins J."/>
            <person name="Williams M."/>
            <person name="Shu S."/>
            <person name="Plott C."/>
            <person name="Barry K."/>
            <person name="Rajasekar S."/>
            <person name="Grimwood J."/>
            <person name="Han X."/>
            <person name="Sun S."/>
            <person name="Hou Z."/>
            <person name="He W."/>
            <person name="Dai G."/>
            <person name="Sun C."/>
            <person name="Schmutz J."/>
            <person name="Leebens-Mack J.H."/>
            <person name="Li F.W."/>
            <person name="Wang L."/>
        </authorList>
    </citation>
    <scope>NUCLEOTIDE SEQUENCE [LARGE SCALE GENOMIC DNA]</scope>
    <source>
        <strain evidence="2">cv. PW_Plant_1</strain>
    </source>
</reference>
<organism evidence="1 2">
    <name type="scientific">Diphasiastrum complanatum</name>
    <name type="common">Issler's clubmoss</name>
    <name type="synonym">Lycopodium complanatum</name>
    <dbReference type="NCBI Taxonomy" id="34168"/>
    <lineage>
        <taxon>Eukaryota</taxon>
        <taxon>Viridiplantae</taxon>
        <taxon>Streptophyta</taxon>
        <taxon>Embryophyta</taxon>
        <taxon>Tracheophyta</taxon>
        <taxon>Lycopodiopsida</taxon>
        <taxon>Lycopodiales</taxon>
        <taxon>Lycopodiaceae</taxon>
        <taxon>Lycopodioideae</taxon>
        <taxon>Diphasiastrum</taxon>
    </lineage>
</organism>
<dbReference type="EMBL" id="CM055113">
    <property type="protein sequence ID" value="KAJ7515598.1"/>
    <property type="molecule type" value="Genomic_DNA"/>
</dbReference>
<accession>A0ACC2ADE9</accession>
<evidence type="ECO:0000313" key="2">
    <source>
        <dbReference type="Proteomes" id="UP001162992"/>
    </source>
</evidence>
<comment type="caution">
    <text evidence="1">The sequence shown here is derived from an EMBL/GenBank/DDBJ whole genome shotgun (WGS) entry which is preliminary data.</text>
</comment>